<keyword evidence="5" id="KW-1185">Reference proteome</keyword>
<evidence type="ECO:0000313" key="5">
    <source>
        <dbReference type="Proteomes" id="UP001155586"/>
    </source>
</evidence>
<dbReference type="InterPro" id="IPR008979">
    <property type="entry name" value="Galactose-bd-like_sf"/>
</dbReference>
<dbReference type="SUPFAM" id="SSF49785">
    <property type="entry name" value="Galactose-binding domain-like"/>
    <property type="match status" value="1"/>
</dbReference>
<evidence type="ECO:0000256" key="2">
    <source>
        <dbReference type="ARBA" id="ARBA00022801"/>
    </source>
</evidence>
<dbReference type="EMBL" id="JAKRRX010000048">
    <property type="protein sequence ID" value="MCW8334172.1"/>
    <property type="molecule type" value="Genomic_DNA"/>
</dbReference>
<evidence type="ECO:0000256" key="1">
    <source>
        <dbReference type="ARBA" id="ARBA00022670"/>
    </source>
</evidence>
<sequence>VKEPFKVELDSRFVDQDTEPQIRILANGRQAKIEGAVTAMSGSRSSVTSEKFDAISRSVSIPTSATCGESFSVNTDLNYQYEDDLQTLNWVNESQLVYGVPQLNQSPIEQNSLIPDAQVSNSGGVNYGFKSFNFIINDDSAVIDGDLGVVVSFEHSELSDLQVVLVSPTGTRVTLLANETYSQTHRELTWVSSHDEVIEPFNGETMQGTWRLEVTDYTPDDTGTLQEWTIGRVESYSCTQSKDNNTNNNDSGTGGGAISLLSLCLAGLLFWLGVMAPGLTVQQIPVHQLTLCPAR</sequence>
<protein>
    <submittedName>
        <fullName evidence="4">Proprotein convertase P-domain-containing protein</fullName>
    </submittedName>
</protein>
<keyword evidence="1" id="KW-0645">Protease</keyword>
<feature type="non-terminal residue" evidence="4">
    <location>
        <position position="1"/>
    </location>
</feature>
<dbReference type="Pfam" id="PF01483">
    <property type="entry name" value="P_proprotein"/>
    <property type="match status" value="1"/>
</dbReference>
<comment type="caution">
    <text evidence="4">The sequence shown here is derived from an EMBL/GenBank/DDBJ whole genome shotgun (WGS) entry which is preliminary data.</text>
</comment>
<dbReference type="GO" id="GO:0006508">
    <property type="term" value="P:proteolysis"/>
    <property type="evidence" value="ECO:0007669"/>
    <property type="project" value="UniProtKB-KW"/>
</dbReference>
<dbReference type="Gene3D" id="2.60.120.260">
    <property type="entry name" value="Galactose-binding domain-like"/>
    <property type="match status" value="1"/>
</dbReference>
<feature type="domain" description="P/Homo B" evidence="3">
    <location>
        <begin position="99"/>
        <end position="241"/>
    </location>
</feature>
<name>A0A9X3CE56_9VIBR</name>
<dbReference type="GO" id="GO:0004252">
    <property type="term" value="F:serine-type endopeptidase activity"/>
    <property type="evidence" value="ECO:0007669"/>
    <property type="project" value="InterPro"/>
</dbReference>
<reference evidence="4" key="1">
    <citation type="submission" date="2022-02" db="EMBL/GenBank/DDBJ databases">
        <title>Vibrio sp. nov., a new bacterium isolated from Bohai sea, China.</title>
        <authorList>
            <person name="Yuan Y."/>
        </authorList>
    </citation>
    <scope>NUCLEOTIDE SEQUENCE</scope>
    <source>
        <strain evidence="4">DBSS07</strain>
    </source>
</reference>
<dbReference type="AlphaFoldDB" id="A0A9X3CE56"/>
<dbReference type="Proteomes" id="UP001155586">
    <property type="component" value="Unassembled WGS sequence"/>
</dbReference>
<accession>A0A9X3CE56</accession>
<proteinExistence type="predicted"/>
<evidence type="ECO:0000313" key="4">
    <source>
        <dbReference type="EMBL" id="MCW8334172.1"/>
    </source>
</evidence>
<dbReference type="RefSeq" id="WP_265687564.1">
    <property type="nucleotide sequence ID" value="NZ_JAKRRX010000048.1"/>
</dbReference>
<evidence type="ECO:0000259" key="3">
    <source>
        <dbReference type="PROSITE" id="PS51829"/>
    </source>
</evidence>
<dbReference type="PROSITE" id="PS51829">
    <property type="entry name" value="P_HOMO_B"/>
    <property type="match status" value="1"/>
</dbReference>
<gene>
    <name evidence="4" type="ORF">MD483_10085</name>
</gene>
<keyword evidence="2" id="KW-0378">Hydrolase</keyword>
<organism evidence="4 5">
    <name type="scientific">Vibrio paucivorans</name>
    <dbReference type="NCBI Taxonomy" id="2829489"/>
    <lineage>
        <taxon>Bacteria</taxon>
        <taxon>Pseudomonadati</taxon>
        <taxon>Pseudomonadota</taxon>
        <taxon>Gammaproteobacteria</taxon>
        <taxon>Vibrionales</taxon>
        <taxon>Vibrionaceae</taxon>
        <taxon>Vibrio</taxon>
    </lineage>
</organism>
<dbReference type="InterPro" id="IPR002884">
    <property type="entry name" value="P_dom"/>
</dbReference>